<evidence type="ECO:0000259" key="2">
    <source>
        <dbReference type="Pfam" id="PF01558"/>
    </source>
</evidence>
<dbReference type="STRING" id="1298851.TST_1082"/>
<dbReference type="RefSeq" id="WP_068549868.1">
    <property type="nucleotide sequence ID" value="NZ_AP013035.1"/>
</dbReference>
<dbReference type="KEGG" id="ttk:TST_1082"/>
<dbReference type="InterPro" id="IPR002869">
    <property type="entry name" value="Pyrv_flavodox_OxRed_cen"/>
</dbReference>
<keyword evidence="4" id="KW-1185">Reference proteome</keyword>
<dbReference type="EC" id="1.2.7.8" evidence="3"/>
<keyword evidence="3" id="KW-0670">Pyruvate</keyword>
<dbReference type="Proteomes" id="UP000063234">
    <property type="component" value="Chromosome"/>
</dbReference>
<reference evidence="4" key="1">
    <citation type="journal article" date="2018" name="Science">
        <title>A primordial and reversible TCA cycle in a facultatively chemolithoautotrophic thermophile.</title>
        <authorList>
            <person name="Nunoura T."/>
            <person name="Chikaraishi Y."/>
            <person name="Izaki R."/>
            <person name="Suwa T."/>
            <person name="Sato T."/>
            <person name="Harada T."/>
            <person name="Mori K."/>
            <person name="Kato Y."/>
            <person name="Miyazaki M."/>
            <person name="Shimamura S."/>
            <person name="Yanagawa K."/>
            <person name="Shuto A."/>
            <person name="Ohkouchi N."/>
            <person name="Fujita N."/>
            <person name="Takaki Y."/>
            <person name="Atomi H."/>
            <person name="Takai K."/>
        </authorList>
    </citation>
    <scope>NUCLEOTIDE SEQUENCE [LARGE SCALE GENOMIC DNA]</scope>
    <source>
        <strain evidence="4">DSM 17441 / JCM 13301 / NBRC 103674 / ABI70S6</strain>
    </source>
</reference>
<dbReference type="OrthoDB" id="9789125at2"/>
<dbReference type="SUPFAM" id="SSF53323">
    <property type="entry name" value="Pyruvate-ferredoxin oxidoreductase, PFOR, domain III"/>
    <property type="match status" value="1"/>
</dbReference>
<name>A0A0S3QU77_THET7</name>
<evidence type="ECO:0000256" key="1">
    <source>
        <dbReference type="ARBA" id="ARBA00023002"/>
    </source>
</evidence>
<sequence length="170" mass="18454">MDAKLVFAGTGGQGIVFLTRLIGGLLTKKGLHVISTENHGMATRGGSVTAFMKIGNFHSPLMLYHDADIGVVLHPDEFPKVELYCKPDALIIGYGIENKGLDVKPLIERHGFHPRAANMIIAGIILGLFNIISKEAIEYLSSLKKDSEENIKALKMGFEEAKNAHVSTTP</sequence>
<dbReference type="Pfam" id="PF01558">
    <property type="entry name" value="POR"/>
    <property type="match status" value="1"/>
</dbReference>
<dbReference type="InterPro" id="IPR019752">
    <property type="entry name" value="Pyrv/ketoisovalerate_OxRed_cat"/>
</dbReference>
<feature type="domain" description="Pyruvate/ketoisovalerate oxidoreductase catalytic" evidence="2">
    <location>
        <begin position="11"/>
        <end position="159"/>
    </location>
</feature>
<gene>
    <name evidence="3" type="ORF">TST_1082</name>
</gene>
<accession>A0A0S3QU77</accession>
<dbReference type="Gene3D" id="3.40.920.10">
    <property type="entry name" value="Pyruvate-ferredoxin oxidoreductase, PFOR, domain III"/>
    <property type="match status" value="1"/>
</dbReference>
<protein>
    <submittedName>
        <fullName evidence="3">Indolepyruvate ferredoxin oxidoreductase, beta subunit</fullName>
        <ecNumber evidence="3">1.2.7.8</ecNumber>
    </submittedName>
</protein>
<proteinExistence type="predicted"/>
<dbReference type="PANTHER" id="PTHR43854:SF1">
    <property type="entry name" value="INDOLEPYRUVATE OXIDOREDUCTASE SUBUNIT IORB"/>
    <property type="match status" value="1"/>
</dbReference>
<keyword evidence="1 3" id="KW-0560">Oxidoreductase</keyword>
<dbReference type="PANTHER" id="PTHR43854">
    <property type="entry name" value="INDOLEPYRUVATE OXIDOREDUCTASE SUBUNIT IORB"/>
    <property type="match status" value="1"/>
</dbReference>
<evidence type="ECO:0000313" key="3">
    <source>
        <dbReference type="EMBL" id="BAT71876.1"/>
    </source>
</evidence>
<organism evidence="3 4">
    <name type="scientific">Thermosulfidibacter takaii (strain DSM 17441 / JCM 13301 / NBRC 103674 / ABI70S6)</name>
    <dbReference type="NCBI Taxonomy" id="1298851"/>
    <lineage>
        <taxon>Bacteria</taxon>
        <taxon>Pseudomonadati</taxon>
        <taxon>Thermosulfidibacterota</taxon>
        <taxon>Thermosulfidibacteria</taxon>
        <taxon>Thermosulfidibacterales</taxon>
        <taxon>Thermosulfidibacteraceae</taxon>
    </lineage>
</organism>
<dbReference type="EMBL" id="AP013035">
    <property type="protein sequence ID" value="BAT71876.1"/>
    <property type="molecule type" value="Genomic_DNA"/>
</dbReference>
<dbReference type="InterPro" id="IPR052198">
    <property type="entry name" value="IorB_Oxidoreductase"/>
</dbReference>
<dbReference type="AlphaFoldDB" id="A0A0S3QU77"/>
<evidence type="ECO:0000313" key="4">
    <source>
        <dbReference type="Proteomes" id="UP000063234"/>
    </source>
</evidence>
<dbReference type="GO" id="GO:0043805">
    <property type="term" value="F:indolepyruvate ferredoxin oxidoreductase activity"/>
    <property type="evidence" value="ECO:0007669"/>
    <property type="project" value="UniProtKB-EC"/>
</dbReference>